<dbReference type="InterPro" id="IPR023401">
    <property type="entry name" value="ODC_N"/>
</dbReference>
<dbReference type="InterPro" id="IPR036291">
    <property type="entry name" value="NAD(P)-bd_dom_sf"/>
</dbReference>
<dbReference type="KEGG" id="plad:PPGU16_68390"/>
<gene>
    <name evidence="1" type="ORF">PPGU16_68390</name>
</gene>
<dbReference type="Gene3D" id="3.30.1780.10">
    <property type="entry name" value="ornithine cyclodeaminase, domain 1"/>
    <property type="match status" value="1"/>
</dbReference>
<dbReference type="GO" id="GO:0005737">
    <property type="term" value="C:cytoplasm"/>
    <property type="evidence" value="ECO:0007669"/>
    <property type="project" value="TreeGrafter"/>
</dbReference>
<dbReference type="Pfam" id="PF02423">
    <property type="entry name" value="OCD_Mu_crystall"/>
    <property type="match status" value="1"/>
</dbReference>
<organism evidence="1 2">
    <name type="scientific">Paraburkholderia largidicola</name>
    <dbReference type="NCBI Taxonomy" id="3014751"/>
    <lineage>
        <taxon>Bacteria</taxon>
        <taxon>Pseudomonadati</taxon>
        <taxon>Pseudomonadota</taxon>
        <taxon>Betaproteobacteria</taxon>
        <taxon>Burkholderiales</taxon>
        <taxon>Burkholderiaceae</taxon>
        <taxon>Paraburkholderia</taxon>
    </lineage>
</organism>
<proteinExistence type="predicted"/>
<dbReference type="AlphaFoldDB" id="A0A7I8BYH9"/>
<dbReference type="InterPro" id="IPR003462">
    <property type="entry name" value="ODC_Mu_crystall"/>
</dbReference>
<dbReference type="GO" id="GO:0042562">
    <property type="term" value="F:hormone binding"/>
    <property type="evidence" value="ECO:0007669"/>
    <property type="project" value="TreeGrafter"/>
</dbReference>
<dbReference type="Proteomes" id="UP000510888">
    <property type="component" value="Plasmid PPGU16_p1"/>
</dbReference>
<evidence type="ECO:0000313" key="1">
    <source>
        <dbReference type="EMBL" id="BCF93772.1"/>
    </source>
</evidence>
<name>A0A7I8BYH9_9BURK</name>
<dbReference type="PANTHER" id="PTHR13812:SF19">
    <property type="entry name" value="KETIMINE REDUCTASE MU-CRYSTALLIN"/>
    <property type="match status" value="1"/>
</dbReference>
<geneLocation type="plasmid" evidence="1 2">
    <name>PPGU16_p1</name>
</geneLocation>
<dbReference type="SUPFAM" id="SSF51735">
    <property type="entry name" value="NAD(P)-binding Rossmann-fold domains"/>
    <property type="match status" value="1"/>
</dbReference>
<dbReference type="Gene3D" id="3.40.50.720">
    <property type="entry name" value="NAD(P)-binding Rossmann-like Domain"/>
    <property type="match status" value="1"/>
</dbReference>
<keyword evidence="1" id="KW-0614">Plasmid</keyword>
<accession>A0A7I8BYH9</accession>
<protein>
    <submittedName>
        <fullName evidence="1">Ornithine cyclodeaminase</fullName>
    </submittedName>
</protein>
<dbReference type="PIRSF" id="PIRSF001439">
    <property type="entry name" value="CryM"/>
    <property type="match status" value="1"/>
</dbReference>
<reference evidence="1 2" key="1">
    <citation type="journal article" date="2020" name="Genes (Basel)">
        <title>Genomic Comparison of Insect Gut Symbionts from Divergent Burkholderia Subclades.</title>
        <authorList>
            <person name="Takeshita K."/>
            <person name="Kikuchi Y."/>
        </authorList>
    </citation>
    <scope>NUCLEOTIDE SEQUENCE [LARGE SCALE GENOMIC DNA]</scope>
    <source>
        <strain evidence="1 2">PGU16</strain>
        <plasmid evidence="1 2">PPGU16_p1</plasmid>
    </source>
</reference>
<dbReference type="PANTHER" id="PTHR13812">
    <property type="entry name" value="KETIMINE REDUCTASE MU-CRYSTALLIN"/>
    <property type="match status" value="1"/>
</dbReference>
<keyword evidence="2" id="KW-1185">Reference proteome</keyword>
<dbReference type="RefSeq" id="WP_180725339.1">
    <property type="nucleotide sequence ID" value="NZ_AP023176.1"/>
</dbReference>
<evidence type="ECO:0000313" key="2">
    <source>
        <dbReference type="Proteomes" id="UP000510888"/>
    </source>
</evidence>
<dbReference type="EMBL" id="AP023176">
    <property type="protein sequence ID" value="BCF93772.1"/>
    <property type="molecule type" value="Genomic_DNA"/>
</dbReference>
<sequence>MHFITDDEVRRLITMRDAIAELRLALIEHGMGRASVQRRVRTNGEHVSISTMGAILPRAGVCGAKVYSTHRGRFDFVIPVFSSADGRLISIVHGDALTEFRTAAVTRIASDALARHDARVLAVFGTGRQARAHIRALVDDSRIERVLIVGIDHVAPTVAEMQALFPDTLIEASHAQAAAQAADVIVTATRSAKPLFDGRWVKPGAFVAAIGSSKPDARELDDTLLARAGTLVVESLEQAHIEAGDLLMAAPGVVDWNRVIELGAVLVAPQIVHPAQGDVTVFKSLGLGIADVALAGLLTARMA</sequence>